<name>A0A0E9V7S8_ANGAN</name>
<reference evidence="1" key="1">
    <citation type="submission" date="2014-11" db="EMBL/GenBank/DDBJ databases">
        <authorList>
            <person name="Amaro Gonzalez C."/>
        </authorList>
    </citation>
    <scope>NUCLEOTIDE SEQUENCE</scope>
</reference>
<proteinExistence type="predicted"/>
<protein>
    <submittedName>
        <fullName evidence="1">Uncharacterized protein</fullName>
    </submittedName>
</protein>
<reference evidence="1" key="2">
    <citation type="journal article" date="2015" name="Fish Shellfish Immunol.">
        <title>Early steps in the European eel (Anguilla anguilla)-Vibrio vulnificus interaction in the gills: Role of the RtxA13 toxin.</title>
        <authorList>
            <person name="Callol A."/>
            <person name="Pajuelo D."/>
            <person name="Ebbesson L."/>
            <person name="Teles M."/>
            <person name="MacKenzie S."/>
            <person name="Amaro C."/>
        </authorList>
    </citation>
    <scope>NUCLEOTIDE SEQUENCE</scope>
</reference>
<organism evidence="1">
    <name type="scientific">Anguilla anguilla</name>
    <name type="common">European freshwater eel</name>
    <name type="synonym">Muraena anguilla</name>
    <dbReference type="NCBI Taxonomy" id="7936"/>
    <lineage>
        <taxon>Eukaryota</taxon>
        <taxon>Metazoa</taxon>
        <taxon>Chordata</taxon>
        <taxon>Craniata</taxon>
        <taxon>Vertebrata</taxon>
        <taxon>Euteleostomi</taxon>
        <taxon>Actinopterygii</taxon>
        <taxon>Neopterygii</taxon>
        <taxon>Teleostei</taxon>
        <taxon>Anguilliformes</taxon>
        <taxon>Anguillidae</taxon>
        <taxon>Anguilla</taxon>
    </lineage>
</organism>
<dbReference type="AlphaFoldDB" id="A0A0E9V7S8"/>
<dbReference type="EMBL" id="GBXM01034398">
    <property type="protein sequence ID" value="JAH74179.1"/>
    <property type="molecule type" value="Transcribed_RNA"/>
</dbReference>
<sequence>MHIFRMFHRPVDKAATTQDIYVNINTSHVPLLRYQLQLGLYKLMLSRLHTIGNNLMFF</sequence>
<evidence type="ECO:0000313" key="1">
    <source>
        <dbReference type="EMBL" id="JAH74179.1"/>
    </source>
</evidence>
<accession>A0A0E9V7S8</accession>